<evidence type="ECO:0000259" key="1">
    <source>
        <dbReference type="Pfam" id="PF08386"/>
    </source>
</evidence>
<sequence length="71" mass="7466">ESVGHCAIATGSRCSTEIIQKYFEHGTVPESGTVCQADCDVWGGDACLPSGMGIRVAPLAPPHDRSHPLVF</sequence>
<evidence type="ECO:0000313" key="2">
    <source>
        <dbReference type="EMBL" id="CCF45349.1"/>
    </source>
</evidence>
<protein>
    <recommendedName>
        <fullName evidence="1">Peptidase S33 tripeptidyl aminopeptidase-like C-terminal domain-containing protein</fullName>
    </recommendedName>
</protein>
<reference evidence="3" key="1">
    <citation type="journal article" date="2012" name="Nat. Genet.">
        <title>Lifestyle transitions in plant pathogenic Colletotrichum fungi deciphered by genome and transcriptome analyses.</title>
        <authorList>
            <person name="O'Connell R.J."/>
            <person name="Thon M.R."/>
            <person name="Hacquard S."/>
            <person name="Amyotte S.G."/>
            <person name="Kleemann J."/>
            <person name="Torres M.F."/>
            <person name="Damm U."/>
            <person name="Buiate E.A."/>
            <person name="Epstein L."/>
            <person name="Alkan N."/>
            <person name="Altmueller J."/>
            <person name="Alvarado-Balderrama L."/>
            <person name="Bauser C.A."/>
            <person name="Becker C."/>
            <person name="Birren B.W."/>
            <person name="Chen Z."/>
            <person name="Choi J."/>
            <person name="Crouch J.A."/>
            <person name="Duvick J.P."/>
            <person name="Farman M.A."/>
            <person name="Gan P."/>
            <person name="Heiman D."/>
            <person name="Henrissat B."/>
            <person name="Howard R.J."/>
            <person name="Kabbage M."/>
            <person name="Koch C."/>
            <person name="Kracher B."/>
            <person name="Kubo Y."/>
            <person name="Law A.D."/>
            <person name="Lebrun M.-H."/>
            <person name="Lee Y.-H."/>
            <person name="Miyara I."/>
            <person name="Moore N."/>
            <person name="Neumann U."/>
            <person name="Nordstroem K."/>
            <person name="Panaccione D.G."/>
            <person name="Panstruga R."/>
            <person name="Place M."/>
            <person name="Proctor R.H."/>
            <person name="Prusky D."/>
            <person name="Rech G."/>
            <person name="Reinhardt R."/>
            <person name="Rollins J.A."/>
            <person name="Rounsley S."/>
            <person name="Schardl C.L."/>
            <person name="Schwartz D.C."/>
            <person name="Shenoy N."/>
            <person name="Shirasu K."/>
            <person name="Sikhakolli U.R."/>
            <person name="Stueber K."/>
            <person name="Sukno S.A."/>
            <person name="Sweigard J.A."/>
            <person name="Takano Y."/>
            <person name="Takahara H."/>
            <person name="Trail F."/>
            <person name="van der Does H.C."/>
            <person name="Voll L.M."/>
            <person name="Will I."/>
            <person name="Young S."/>
            <person name="Zeng Q."/>
            <person name="Zhang J."/>
            <person name="Zhou S."/>
            <person name="Dickman M.B."/>
            <person name="Schulze-Lefert P."/>
            <person name="Ver Loren van Themaat E."/>
            <person name="Ma L.-J."/>
            <person name="Vaillancourt L.J."/>
        </authorList>
    </citation>
    <scope>NUCLEOTIDE SEQUENCE [LARGE SCALE GENOMIC DNA]</scope>
    <source>
        <strain evidence="3">IMI 349063</strain>
    </source>
</reference>
<dbReference type="HOGENOM" id="CLU_2746882_0_0_1"/>
<dbReference type="AlphaFoldDB" id="H1VYN7"/>
<feature type="domain" description="Peptidase S33 tripeptidyl aminopeptidase-like C-terminal" evidence="1">
    <location>
        <begin position="3"/>
        <end position="35"/>
    </location>
</feature>
<dbReference type="Proteomes" id="UP000007174">
    <property type="component" value="Unassembled WGS sequence"/>
</dbReference>
<name>H1VYN7_COLHI</name>
<dbReference type="VEuPathDB" id="FungiDB:CH63R_11232"/>
<accession>H1VYN7</accession>
<dbReference type="STRING" id="759273.H1VYN7"/>
<dbReference type="Pfam" id="PF08386">
    <property type="entry name" value="Abhydrolase_4"/>
    <property type="match status" value="1"/>
</dbReference>
<gene>
    <name evidence="2" type="ORF">CH063_14461</name>
</gene>
<proteinExistence type="predicted"/>
<dbReference type="EMBL" id="CACQ02007665">
    <property type="protein sequence ID" value="CCF45349.1"/>
    <property type="molecule type" value="Genomic_DNA"/>
</dbReference>
<dbReference type="InterPro" id="IPR013595">
    <property type="entry name" value="Pept_S33_TAP-like_C"/>
</dbReference>
<organism evidence="2 3">
    <name type="scientific">Colletotrichum higginsianum (strain IMI 349063)</name>
    <name type="common">Crucifer anthracnose fungus</name>
    <dbReference type="NCBI Taxonomy" id="759273"/>
    <lineage>
        <taxon>Eukaryota</taxon>
        <taxon>Fungi</taxon>
        <taxon>Dikarya</taxon>
        <taxon>Ascomycota</taxon>
        <taxon>Pezizomycotina</taxon>
        <taxon>Sordariomycetes</taxon>
        <taxon>Hypocreomycetidae</taxon>
        <taxon>Glomerellales</taxon>
        <taxon>Glomerellaceae</taxon>
        <taxon>Colletotrichum</taxon>
        <taxon>Colletotrichum destructivum species complex</taxon>
    </lineage>
</organism>
<evidence type="ECO:0000313" key="3">
    <source>
        <dbReference type="Proteomes" id="UP000007174"/>
    </source>
</evidence>
<feature type="non-terminal residue" evidence="2">
    <location>
        <position position="1"/>
    </location>
</feature>